<feature type="compositionally biased region" description="Polar residues" evidence="1">
    <location>
        <begin position="207"/>
        <end position="217"/>
    </location>
</feature>
<protein>
    <submittedName>
        <fullName evidence="2">Uncharacterized protein</fullName>
    </submittedName>
</protein>
<feature type="compositionally biased region" description="Acidic residues" evidence="1">
    <location>
        <begin position="414"/>
        <end position="424"/>
    </location>
</feature>
<evidence type="ECO:0000256" key="1">
    <source>
        <dbReference type="SAM" id="MobiDB-lite"/>
    </source>
</evidence>
<comment type="caution">
    <text evidence="2">The sequence shown here is derived from an EMBL/GenBank/DDBJ whole genome shotgun (WGS) entry which is preliminary data.</text>
</comment>
<name>A0A6A0H4M4_HYAAZ</name>
<organism evidence="2">
    <name type="scientific">Hyalella azteca</name>
    <name type="common">Amphipod</name>
    <dbReference type="NCBI Taxonomy" id="294128"/>
    <lineage>
        <taxon>Eukaryota</taxon>
        <taxon>Metazoa</taxon>
        <taxon>Ecdysozoa</taxon>
        <taxon>Arthropoda</taxon>
        <taxon>Crustacea</taxon>
        <taxon>Multicrustacea</taxon>
        <taxon>Malacostraca</taxon>
        <taxon>Eumalacostraca</taxon>
        <taxon>Peracarida</taxon>
        <taxon>Amphipoda</taxon>
        <taxon>Senticaudata</taxon>
        <taxon>Talitrida</taxon>
        <taxon>Talitroidea</taxon>
        <taxon>Hyalellidae</taxon>
        <taxon>Hyalella</taxon>
    </lineage>
</organism>
<feature type="region of interest" description="Disordered" evidence="1">
    <location>
        <begin position="279"/>
        <end position="480"/>
    </location>
</feature>
<feature type="region of interest" description="Disordered" evidence="1">
    <location>
        <begin position="496"/>
        <end position="517"/>
    </location>
</feature>
<feature type="compositionally biased region" description="Acidic residues" evidence="1">
    <location>
        <begin position="195"/>
        <end position="204"/>
    </location>
</feature>
<feature type="compositionally biased region" description="Basic residues" evidence="1">
    <location>
        <begin position="496"/>
        <end position="507"/>
    </location>
</feature>
<feature type="region of interest" description="Disordered" evidence="1">
    <location>
        <begin position="145"/>
        <end position="231"/>
    </location>
</feature>
<feature type="compositionally biased region" description="Basic and acidic residues" evidence="1">
    <location>
        <begin position="438"/>
        <end position="464"/>
    </location>
</feature>
<reference evidence="2" key="2">
    <citation type="journal article" date="2018" name="Environ. Sci. Technol.">
        <title>The Toxicogenome of Hyalella azteca: A Model for Sediment Ecotoxicology and Evolutionary Toxicology.</title>
        <authorList>
            <person name="Poynton H.C."/>
            <person name="Hasenbein S."/>
            <person name="Benoit J.B."/>
            <person name="Sepulveda M.S."/>
            <person name="Poelchau M.F."/>
            <person name="Hughes D.S.T."/>
            <person name="Murali S.C."/>
            <person name="Chen S."/>
            <person name="Glastad K.M."/>
            <person name="Goodisman M.A.D."/>
            <person name="Werren J.H."/>
            <person name="Vineis J.H."/>
            <person name="Bowen J.L."/>
            <person name="Friedrich M."/>
            <person name="Jones J."/>
            <person name="Robertson H.M."/>
            <person name="Feyereisen R."/>
            <person name="Mechler-Hickson A."/>
            <person name="Mathers N."/>
            <person name="Lee C.E."/>
            <person name="Colbourne J.K."/>
            <person name="Biales A."/>
            <person name="Johnston J.S."/>
            <person name="Wellborn G.A."/>
            <person name="Rosendale A.J."/>
            <person name="Cridge A.G."/>
            <person name="Munoz-Torres M.C."/>
            <person name="Bain P.A."/>
            <person name="Manny A.R."/>
            <person name="Major K.M."/>
            <person name="Lambert F.N."/>
            <person name="Vulpe C.D."/>
            <person name="Tuck P."/>
            <person name="Blalock B.J."/>
            <person name="Lin Y.Y."/>
            <person name="Smith M.E."/>
            <person name="Ochoa-Acuna H."/>
            <person name="Chen M.M."/>
            <person name="Childers C.P."/>
            <person name="Qu J."/>
            <person name="Dugan S."/>
            <person name="Lee S.L."/>
            <person name="Chao H."/>
            <person name="Dinh H."/>
            <person name="Han Y."/>
            <person name="Doddapaneni H."/>
            <person name="Worley K.C."/>
            <person name="Muzny D.M."/>
            <person name="Gibbs R.A."/>
            <person name="Richards S."/>
        </authorList>
    </citation>
    <scope>NUCLEOTIDE SEQUENCE</scope>
    <source>
        <strain evidence="2">HAZT.00-mixed</strain>
        <tissue evidence="2">Whole organism</tissue>
    </source>
</reference>
<reference evidence="2" key="3">
    <citation type="submission" date="2019-06" db="EMBL/GenBank/DDBJ databases">
        <authorList>
            <person name="Poynton C."/>
            <person name="Hasenbein S."/>
            <person name="Benoit J.B."/>
            <person name="Sepulveda M.S."/>
            <person name="Poelchau M.F."/>
            <person name="Murali S.C."/>
            <person name="Chen S."/>
            <person name="Glastad K.M."/>
            <person name="Werren J.H."/>
            <person name="Vineis J.H."/>
            <person name="Bowen J.L."/>
            <person name="Friedrich M."/>
            <person name="Jones J."/>
            <person name="Robertson H.M."/>
            <person name="Feyereisen R."/>
            <person name="Mechler-Hickson A."/>
            <person name="Mathers N."/>
            <person name="Lee C.E."/>
            <person name="Colbourne J.K."/>
            <person name="Biales A."/>
            <person name="Johnston J.S."/>
            <person name="Wellborn G.A."/>
            <person name="Rosendale A.J."/>
            <person name="Cridge A.G."/>
            <person name="Munoz-Torres M.C."/>
            <person name="Bain P.A."/>
            <person name="Manny A.R."/>
            <person name="Major K.M."/>
            <person name="Lambert F.N."/>
            <person name="Vulpe C.D."/>
            <person name="Tuck P."/>
            <person name="Blalock B.J."/>
            <person name="Lin Y.-Y."/>
            <person name="Smith M.E."/>
            <person name="Ochoa-Acuna H."/>
            <person name="Chen M.-J.M."/>
            <person name="Childers C.P."/>
            <person name="Qu J."/>
            <person name="Dugan S."/>
            <person name="Lee S.L."/>
            <person name="Chao H."/>
            <person name="Dinh H."/>
            <person name="Han Y."/>
            <person name="Doddapaneni H."/>
            <person name="Worley K.C."/>
            <person name="Muzny D.M."/>
            <person name="Gibbs R.A."/>
            <person name="Richards S."/>
        </authorList>
    </citation>
    <scope>NUCLEOTIDE SEQUENCE</scope>
    <source>
        <strain evidence="2">HAZT.00-mixed</strain>
        <tissue evidence="2">Whole organism</tissue>
    </source>
</reference>
<dbReference type="AlphaFoldDB" id="A0A6A0H4M4"/>
<reference evidence="2" key="1">
    <citation type="submission" date="2014-08" db="EMBL/GenBank/DDBJ databases">
        <authorList>
            <person name="Murali S."/>
            <person name="Richards S."/>
            <person name="Bandaranaike D."/>
            <person name="Bellair M."/>
            <person name="Blankenburg K."/>
            <person name="Chao H."/>
            <person name="Dinh H."/>
            <person name="Doddapaneni H."/>
            <person name="Dugan-Rocha S."/>
            <person name="Elkadiri S."/>
            <person name="Gnanaolivu R."/>
            <person name="Hughes D."/>
            <person name="Lee S."/>
            <person name="Li M."/>
            <person name="Ming W."/>
            <person name="Munidasa M."/>
            <person name="Muniz J."/>
            <person name="Nguyen L."/>
            <person name="Osuji N."/>
            <person name="Pu L.-L."/>
            <person name="Puazo M."/>
            <person name="Skinner E."/>
            <person name="Qu C."/>
            <person name="Quiroz J."/>
            <person name="Raj R."/>
            <person name="Weissenberger G."/>
            <person name="Xin Y."/>
            <person name="Zou X."/>
            <person name="Han Y."/>
            <person name="Worley K."/>
            <person name="Muzny D."/>
            <person name="Gibbs R."/>
        </authorList>
    </citation>
    <scope>NUCLEOTIDE SEQUENCE</scope>
    <source>
        <strain evidence="2">HAZT.00-mixed</strain>
        <tissue evidence="2">Whole organism</tissue>
    </source>
</reference>
<feature type="compositionally biased region" description="Basic and acidic residues" evidence="1">
    <location>
        <begin position="289"/>
        <end position="314"/>
    </location>
</feature>
<proteinExistence type="predicted"/>
<sequence length="530" mass="58330">MDHNAAVNPIMRNSKGQLLTPVDAAVARGHKGCAQFLQLHGATSAAKLTDKRALQLALSKAMEGGSGDRTGATPNSELGYQDLLIPSSATPGTRTQDASTLMAAQLKDMGTDTQTTSEINIQELVVQEPQMAKVVHEARAQYIKRKQEQQTRQEVHQAMVHQSQSAQLSDDEKQQVMNGSEVQKSDAEQVKDENNEQGDSEAEIQYDGSNEQSSDAQGTGYPNVLENSKFEATDTIDMVDSMVLGEKEEYSLKSIENSIKTDTLENAVGIKEIGQAMTGEVPTSAIGPEKPEKDKKCSSTREKLEPEVEVKLEGENGTAAVPKLEEDTATRSSENTTKITDPDTREISLIVPQGSVDSKDTSKNESTGQKELAKTSDMNRGSRRVTMSEVTESKRVVFVPKESGYSGSHRGDSELDNLSEDEGDIVSKSAIRRKMRKEKLQAREKETPDYRSDQEETDALSDRQVRKKGGRYNEDGDMYDLDDAYADMDDLPRHLSARRAAKSKGRRHSDGGETVRPTYLGYDQYVYFVG</sequence>
<accession>A0A6A0H4M4</accession>
<feature type="compositionally biased region" description="Basic and acidic residues" evidence="1">
    <location>
        <begin position="145"/>
        <end position="155"/>
    </location>
</feature>
<gene>
    <name evidence="2" type="ORF">HAZT_HAZT001021</name>
</gene>
<evidence type="ECO:0000313" key="2">
    <source>
        <dbReference type="EMBL" id="KAA0199631.1"/>
    </source>
</evidence>
<feature type="compositionally biased region" description="Polar residues" evidence="1">
    <location>
        <begin position="330"/>
        <end position="339"/>
    </location>
</feature>
<feature type="compositionally biased region" description="Basic and acidic residues" evidence="1">
    <location>
        <begin position="183"/>
        <end position="194"/>
    </location>
</feature>
<dbReference type="Proteomes" id="UP000711488">
    <property type="component" value="Unassembled WGS sequence"/>
</dbReference>
<dbReference type="EMBL" id="JQDR03006811">
    <property type="protein sequence ID" value="KAA0199631.1"/>
    <property type="molecule type" value="Genomic_DNA"/>
</dbReference>